<proteinExistence type="inferred from homology"/>
<dbReference type="SMART" id="SM00905">
    <property type="entry name" value="FolB"/>
    <property type="match status" value="1"/>
</dbReference>
<dbReference type="InterPro" id="IPR006156">
    <property type="entry name" value="Dihydroneopterin_aldolase"/>
</dbReference>
<comment type="catalytic activity">
    <reaction evidence="1">
        <text>7,8-dihydroneopterin = 6-hydroxymethyl-7,8-dihydropterin + glycolaldehyde</text>
        <dbReference type="Rhea" id="RHEA:10540"/>
        <dbReference type="ChEBI" id="CHEBI:17001"/>
        <dbReference type="ChEBI" id="CHEBI:17071"/>
        <dbReference type="ChEBI" id="CHEBI:44841"/>
        <dbReference type="EC" id="4.1.2.25"/>
    </reaction>
</comment>
<sequence>MTANQILVFGIKGTGYHGVFDHERRDGQEFSVDLVVHLQSSDAGTSDDLADTVDYGAISQAVYDRIVGPPMNLIESLAERISEDVLAFVGVEGVEVIVHKPQAPIPVPFTNVAVKIIRP</sequence>
<reference evidence="9" key="1">
    <citation type="submission" date="2020-05" db="EMBL/GenBank/DDBJ databases">
        <authorList>
            <person name="Chiriac C."/>
            <person name="Salcher M."/>
            <person name="Ghai R."/>
            <person name="Kavagutti S V."/>
        </authorList>
    </citation>
    <scope>NUCLEOTIDE SEQUENCE</scope>
</reference>
<evidence type="ECO:0000256" key="5">
    <source>
        <dbReference type="ARBA" id="ARBA00022909"/>
    </source>
</evidence>
<dbReference type="EC" id="4.1.2.25" evidence="4"/>
<dbReference type="NCBIfam" id="TIGR00526">
    <property type="entry name" value="folB_dom"/>
    <property type="match status" value="1"/>
</dbReference>
<evidence type="ECO:0000256" key="7">
    <source>
        <dbReference type="ARBA" id="ARBA00032903"/>
    </source>
</evidence>
<name>A0A6J6LNP7_9ZZZZ</name>
<dbReference type="GO" id="GO:0004150">
    <property type="term" value="F:dihydroneopterin aldolase activity"/>
    <property type="evidence" value="ECO:0007669"/>
    <property type="project" value="UniProtKB-EC"/>
</dbReference>
<keyword evidence="6" id="KW-0456">Lyase</keyword>
<evidence type="ECO:0000256" key="2">
    <source>
        <dbReference type="ARBA" id="ARBA00005013"/>
    </source>
</evidence>
<dbReference type="EMBL" id="CAEZWR010000065">
    <property type="protein sequence ID" value="CAB4663316.1"/>
    <property type="molecule type" value="Genomic_DNA"/>
</dbReference>
<dbReference type="PANTHER" id="PTHR42844:SF1">
    <property type="entry name" value="DIHYDRONEOPTERIN ALDOLASE 1-RELATED"/>
    <property type="match status" value="1"/>
</dbReference>
<evidence type="ECO:0000259" key="8">
    <source>
        <dbReference type="SMART" id="SM00905"/>
    </source>
</evidence>
<comment type="pathway">
    <text evidence="2">Cofactor biosynthesis; tetrahydrofolate biosynthesis; 2-amino-4-hydroxy-6-hydroxymethyl-7,8-dihydropteridine diphosphate from 7,8-dihydroneopterin triphosphate: step 3/4.</text>
</comment>
<gene>
    <name evidence="9" type="ORF">UFOPK2282_00688</name>
</gene>
<dbReference type="InterPro" id="IPR006157">
    <property type="entry name" value="FolB_dom"/>
</dbReference>
<dbReference type="PANTHER" id="PTHR42844">
    <property type="entry name" value="DIHYDRONEOPTERIN ALDOLASE 1-RELATED"/>
    <property type="match status" value="1"/>
</dbReference>
<evidence type="ECO:0000256" key="1">
    <source>
        <dbReference type="ARBA" id="ARBA00001353"/>
    </source>
</evidence>
<evidence type="ECO:0000256" key="4">
    <source>
        <dbReference type="ARBA" id="ARBA00013043"/>
    </source>
</evidence>
<dbReference type="NCBIfam" id="TIGR00525">
    <property type="entry name" value="folB"/>
    <property type="match status" value="1"/>
</dbReference>
<dbReference type="SUPFAM" id="SSF55620">
    <property type="entry name" value="Tetrahydrobiopterin biosynthesis enzymes-like"/>
    <property type="match status" value="1"/>
</dbReference>
<dbReference type="GO" id="GO:0046656">
    <property type="term" value="P:folic acid biosynthetic process"/>
    <property type="evidence" value="ECO:0007669"/>
    <property type="project" value="UniProtKB-KW"/>
</dbReference>
<organism evidence="9">
    <name type="scientific">freshwater metagenome</name>
    <dbReference type="NCBI Taxonomy" id="449393"/>
    <lineage>
        <taxon>unclassified sequences</taxon>
        <taxon>metagenomes</taxon>
        <taxon>ecological metagenomes</taxon>
    </lineage>
</organism>
<protein>
    <recommendedName>
        <fullName evidence="4">dihydroneopterin aldolase</fullName>
        <ecNumber evidence="4">4.1.2.25</ecNumber>
    </recommendedName>
    <alternativeName>
        <fullName evidence="7">7,8-dihydroneopterin aldolase</fullName>
    </alternativeName>
</protein>
<accession>A0A6J6LNP7</accession>
<comment type="similarity">
    <text evidence="3">Belongs to the DHNA family.</text>
</comment>
<dbReference type="Pfam" id="PF02152">
    <property type="entry name" value="FolB"/>
    <property type="match status" value="1"/>
</dbReference>
<dbReference type="FunFam" id="3.30.1130.10:FF:000003">
    <property type="entry name" value="7,8-dihydroneopterin aldolase"/>
    <property type="match status" value="1"/>
</dbReference>
<feature type="domain" description="Dihydroneopterin aldolase/epimerase" evidence="8">
    <location>
        <begin position="6"/>
        <end position="118"/>
    </location>
</feature>
<dbReference type="AlphaFoldDB" id="A0A6J6LNP7"/>
<dbReference type="InterPro" id="IPR043133">
    <property type="entry name" value="GTP-CH-I_C/QueF"/>
</dbReference>
<keyword evidence="5" id="KW-0289">Folate biosynthesis</keyword>
<evidence type="ECO:0000256" key="3">
    <source>
        <dbReference type="ARBA" id="ARBA00005708"/>
    </source>
</evidence>
<evidence type="ECO:0000313" key="9">
    <source>
        <dbReference type="EMBL" id="CAB4663316.1"/>
    </source>
</evidence>
<evidence type="ECO:0000256" key="6">
    <source>
        <dbReference type="ARBA" id="ARBA00023239"/>
    </source>
</evidence>
<dbReference type="Gene3D" id="3.30.1130.10">
    <property type="match status" value="1"/>
</dbReference>
<dbReference type="GO" id="GO:0005737">
    <property type="term" value="C:cytoplasm"/>
    <property type="evidence" value="ECO:0007669"/>
    <property type="project" value="TreeGrafter"/>
</dbReference>